<dbReference type="InterPro" id="IPR029052">
    <property type="entry name" value="Metallo-depent_PP-like"/>
</dbReference>
<feature type="chain" id="PRO_5041389327" description="Calcineurin-like phosphoesterase domain-containing protein" evidence="1">
    <location>
        <begin position="19"/>
        <end position="307"/>
    </location>
</feature>
<sequence>MLWLCWLALFLPLLADLAEDCHECGSVELLQKRARRQHVEQDDVAAQCSACCHGLKDYEVCGWCPESRSCVTITDDKSTCLVVTSENQCWGASFPASMSNYAGKIAQTFKARNKEAAVLKPLVTPYPTYAALDPPQTGIFDLASGVSLSSLQGNPAENVVIGAAADWGSGTGESMVVATLLSQEQPHLTIHLGDVYLVGDAEDYRHNVMGIDPPASRGQKGVQWPKGSHTTFLMPGNHEQIDGMNGLVEQGYSYSGQKANFGAWFSDHWRFIALDTGASCMPLGPAPNFARKLGIETSAPLTPEQVQ</sequence>
<gene>
    <name evidence="2" type="ORF">EVOR1521_LOCUS28315</name>
</gene>
<reference evidence="2" key="1">
    <citation type="submission" date="2023-08" db="EMBL/GenBank/DDBJ databases">
        <authorList>
            <person name="Chen Y."/>
            <person name="Shah S."/>
            <person name="Dougan E. K."/>
            <person name="Thang M."/>
            <person name="Chan C."/>
        </authorList>
    </citation>
    <scope>NUCLEOTIDE SEQUENCE</scope>
</reference>
<dbReference type="Proteomes" id="UP001178507">
    <property type="component" value="Unassembled WGS sequence"/>
</dbReference>
<organism evidence="2 3">
    <name type="scientific">Effrenium voratum</name>
    <dbReference type="NCBI Taxonomy" id="2562239"/>
    <lineage>
        <taxon>Eukaryota</taxon>
        <taxon>Sar</taxon>
        <taxon>Alveolata</taxon>
        <taxon>Dinophyceae</taxon>
        <taxon>Suessiales</taxon>
        <taxon>Symbiodiniaceae</taxon>
        <taxon>Effrenium</taxon>
    </lineage>
</organism>
<evidence type="ECO:0000256" key="1">
    <source>
        <dbReference type="SAM" id="SignalP"/>
    </source>
</evidence>
<evidence type="ECO:0000313" key="3">
    <source>
        <dbReference type="Proteomes" id="UP001178507"/>
    </source>
</evidence>
<proteinExistence type="predicted"/>
<comment type="caution">
    <text evidence="2">The sequence shown here is derived from an EMBL/GenBank/DDBJ whole genome shotgun (WGS) entry which is preliminary data.</text>
</comment>
<feature type="signal peptide" evidence="1">
    <location>
        <begin position="1"/>
        <end position="18"/>
    </location>
</feature>
<dbReference type="EMBL" id="CAUJNA010003624">
    <property type="protein sequence ID" value="CAJ1406323.1"/>
    <property type="molecule type" value="Genomic_DNA"/>
</dbReference>
<dbReference type="SUPFAM" id="SSF56300">
    <property type="entry name" value="Metallo-dependent phosphatases"/>
    <property type="match status" value="1"/>
</dbReference>
<name>A0AA36JHI9_9DINO</name>
<accession>A0AA36JHI9</accession>
<dbReference type="AlphaFoldDB" id="A0AA36JHI9"/>
<protein>
    <recommendedName>
        <fullName evidence="4">Calcineurin-like phosphoesterase domain-containing protein</fullName>
    </recommendedName>
</protein>
<keyword evidence="1" id="KW-0732">Signal</keyword>
<keyword evidence="3" id="KW-1185">Reference proteome</keyword>
<evidence type="ECO:0008006" key="4">
    <source>
        <dbReference type="Google" id="ProtNLM"/>
    </source>
</evidence>
<evidence type="ECO:0000313" key="2">
    <source>
        <dbReference type="EMBL" id="CAJ1406323.1"/>
    </source>
</evidence>